<evidence type="ECO:0000313" key="10">
    <source>
        <dbReference type="EMBL" id="ODQ82962.1"/>
    </source>
</evidence>
<comment type="catalytic activity">
    <reaction evidence="1">
        <text>a 1,2-diacyl-sn-glycero-3-phospho-(1D-myo-inositol) + ATP = a 1,2-diacyl-sn-glycero-3-phospho-(1D-myo-inositol 4-phosphate) + ADP + H(+)</text>
        <dbReference type="Rhea" id="RHEA:19877"/>
        <dbReference type="ChEBI" id="CHEBI:15378"/>
        <dbReference type="ChEBI" id="CHEBI:30616"/>
        <dbReference type="ChEBI" id="CHEBI:57880"/>
        <dbReference type="ChEBI" id="CHEBI:58178"/>
        <dbReference type="ChEBI" id="CHEBI:456216"/>
        <dbReference type="EC" id="2.7.1.67"/>
    </reaction>
</comment>
<dbReference type="PANTHER" id="PTHR10048">
    <property type="entry name" value="PHOSPHATIDYLINOSITOL KINASE"/>
    <property type="match status" value="1"/>
</dbReference>
<evidence type="ECO:0000256" key="1">
    <source>
        <dbReference type="ARBA" id="ARBA00001686"/>
    </source>
</evidence>
<keyword evidence="7" id="KW-0067">ATP-binding</keyword>
<evidence type="ECO:0000256" key="3">
    <source>
        <dbReference type="ARBA" id="ARBA00012169"/>
    </source>
</evidence>
<keyword evidence="4" id="KW-0808">Transferase</keyword>
<dbReference type="PROSITE" id="PS00916">
    <property type="entry name" value="PI3_4_KINASE_2"/>
    <property type="match status" value="1"/>
</dbReference>
<dbReference type="FunFam" id="1.25.40.70:FF:000011">
    <property type="entry name" value="Phosphatidylinositol 4-kinase alpha"/>
    <property type="match status" value="1"/>
</dbReference>
<dbReference type="GO" id="GO:0048015">
    <property type="term" value="P:phosphatidylinositol-mediated signaling"/>
    <property type="evidence" value="ECO:0007669"/>
    <property type="project" value="TreeGrafter"/>
</dbReference>
<dbReference type="GO" id="GO:0046854">
    <property type="term" value="P:phosphatidylinositol phosphate biosynthetic process"/>
    <property type="evidence" value="ECO:0007669"/>
    <property type="project" value="EnsemblFungi"/>
</dbReference>
<name>A0A1E3R0T6_9ASCO</name>
<dbReference type="SMART" id="SM00145">
    <property type="entry name" value="PI3Ka"/>
    <property type="match status" value="1"/>
</dbReference>
<dbReference type="Pfam" id="PF00613">
    <property type="entry name" value="PI3Ka"/>
    <property type="match status" value="1"/>
</dbReference>
<dbReference type="GO" id="GO:0061909">
    <property type="term" value="P:autophagosome-lysosome fusion"/>
    <property type="evidence" value="ECO:0007669"/>
    <property type="project" value="EnsemblFungi"/>
</dbReference>
<dbReference type="FunFam" id="1.10.1070.11:FF:000022">
    <property type="entry name" value="Phosphatidylinositol 4-kinase stt4"/>
    <property type="match status" value="1"/>
</dbReference>
<keyword evidence="11" id="KW-1185">Reference proteome</keyword>
<dbReference type="GO" id="GO:0140504">
    <property type="term" value="P:microlipophagy"/>
    <property type="evidence" value="ECO:0007669"/>
    <property type="project" value="EnsemblFungi"/>
</dbReference>
<dbReference type="Proteomes" id="UP000094336">
    <property type="component" value="Unassembled WGS sequence"/>
</dbReference>
<evidence type="ECO:0000256" key="5">
    <source>
        <dbReference type="ARBA" id="ARBA00022741"/>
    </source>
</evidence>
<dbReference type="Gene3D" id="1.25.40.70">
    <property type="entry name" value="Phosphatidylinositol 3-kinase, accessory domain (PIK)"/>
    <property type="match status" value="1"/>
</dbReference>
<dbReference type="PROSITE" id="PS50290">
    <property type="entry name" value="PI3_4_KINASE_3"/>
    <property type="match status" value="1"/>
</dbReference>
<dbReference type="InterPro" id="IPR036940">
    <property type="entry name" value="PI3/4_kinase_cat_sf"/>
</dbReference>
<dbReference type="InterPro" id="IPR045495">
    <property type="entry name" value="PI4K_N"/>
</dbReference>
<proteinExistence type="inferred from homology"/>
<dbReference type="FunFam" id="3.30.1010.10:FF:000014">
    <property type="entry name" value="Phosphatidylinositol 4-kinase STT4"/>
    <property type="match status" value="1"/>
</dbReference>
<comment type="similarity">
    <text evidence="2">Belongs to the PI3/PI4-kinase family. Type III PI4K subfamily.</text>
</comment>
<dbReference type="STRING" id="984486.A0A1E3R0T6"/>
<dbReference type="GO" id="GO:0000422">
    <property type="term" value="P:autophagy of mitochondrion"/>
    <property type="evidence" value="ECO:0007669"/>
    <property type="project" value="EnsemblFungi"/>
</dbReference>
<dbReference type="CDD" id="cd05167">
    <property type="entry name" value="PI4Kc_III_alpha"/>
    <property type="match status" value="1"/>
</dbReference>
<dbReference type="GeneID" id="30149186"/>
<protein>
    <recommendedName>
        <fullName evidence="3">1-phosphatidylinositol 4-kinase</fullName>
        <ecNumber evidence="3">2.7.1.67</ecNumber>
    </recommendedName>
</protein>
<dbReference type="Gene3D" id="1.10.1070.11">
    <property type="entry name" value="Phosphatidylinositol 3-/4-kinase, catalytic domain"/>
    <property type="match status" value="1"/>
</dbReference>
<keyword evidence="6" id="KW-0418">Kinase</keyword>
<dbReference type="GO" id="GO:0005524">
    <property type="term" value="F:ATP binding"/>
    <property type="evidence" value="ECO:0007669"/>
    <property type="project" value="UniProtKB-KW"/>
</dbReference>
<dbReference type="Pfam" id="PF19274">
    <property type="entry name" value="PI4K_N"/>
    <property type="match status" value="1"/>
</dbReference>
<dbReference type="GO" id="GO:0005737">
    <property type="term" value="C:cytoplasm"/>
    <property type="evidence" value="ECO:0007669"/>
    <property type="project" value="TreeGrafter"/>
</dbReference>
<dbReference type="OrthoDB" id="10264149at2759"/>
<evidence type="ECO:0000313" key="11">
    <source>
        <dbReference type="Proteomes" id="UP000094336"/>
    </source>
</evidence>
<keyword evidence="5" id="KW-0547">Nucleotide-binding</keyword>
<feature type="non-terminal residue" evidence="10">
    <location>
        <position position="1555"/>
    </location>
</feature>
<evidence type="ECO:0000259" key="8">
    <source>
        <dbReference type="PROSITE" id="PS50290"/>
    </source>
</evidence>
<dbReference type="GO" id="GO:0030866">
    <property type="term" value="P:cortical actin cytoskeleton organization"/>
    <property type="evidence" value="ECO:0007669"/>
    <property type="project" value="EnsemblFungi"/>
</dbReference>
<organism evidence="10 11">
    <name type="scientific">Babjeviella inositovora NRRL Y-12698</name>
    <dbReference type="NCBI Taxonomy" id="984486"/>
    <lineage>
        <taxon>Eukaryota</taxon>
        <taxon>Fungi</taxon>
        <taxon>Dikarya</taxon>
        <taxon>Ascomycota</taxon>
        <taxon>Saccharomycotina</taxon>
        <taxon>Pichiomycetes</taxon>
        <taxon>Serinales incertae sedis</taxon>
        <taxon>Babjeviella</taxon>
    </lineage>
</organism>
<dbReference type="GO" id="GO:0004430">
    <property type="term" value="F:1-phosphatidylinositol 4-kinase activity"/>
    <property type="evidence" value="ECO:0007669"/>
    <property type="project" value="UniProtKB-EC"/>
</dbReference>
<feature type="domain" description="PIK helical" evidence="9">
    <location>
        <begin position="1010"/>
        <end position="1187"/>
    </location>
</feature>
<sequence length="1555" mass="171703">LPALLRLASATVRAVEDGTTYIVCSTAARLAAAFRAKAAALQVLSVGVHLDMDVAARDILAVCLQNTATLASPELGPAVFAFGAMLALKAPVVGPLLASALASLVVSPASRATVAHCARTMSLAFRTLPEDVVVSVVYAVNNLCTPDARDARGFSSEGSVRSLATSAFSSARGASKDTTDTGTVQEKAVTALATIARHFADELISTLVVTILSQKLKTATGTDPVIVAGLAQCAPYIPERELQVILKTYNGLLLASAKRGDETMARTVVAARVDIARNIAPTNPLFWPYLREILTSIVARGDVQELEHHRSHVEISEVGRQIAYYLAPLAALLPDVGAPPLEVTDLKTINLFKNAWFNMVVHGYTETSVAPATRTHLERIAYNSPPLASEASWEGNETSLELNTVLRRGSSNHNVKDQKQRLGLFESKLSFHTISYPNLVFLSASLLLESLRVRSGSCSQTLVYFSDPSVENSDLGKYIKDLALSVVRKYVNLVNGSSSRFTGERVAEQLTAMLVLCLHRLPAVQDAALQCCSYLIKCIPSALCHSQSLSTLLDILTVGFEAVVDSDTSQYDPRTEFTSKTAGLRFQVPNSVAWRRDTLAVLQKHAREWVLLAMGCANHDMKNLLQNYVATGRARALELGTSFAMQMAATVLPCDRELYHIRHMQFDTASGFLAQVRWKSGFNNALMENVAGTDANGVVALDTSRGEPFNARAFKDKARACVSALHALVARGEPIAETQVLAALESCAAVLSLLRHDNAEFIRYVVDLPFAIFTANVFKVATNVWLSIMTDLPAVAVLLLGDVITRWEQTVYERKGLYSTAHDMPDPAYTSMEYAPSSKEVIQHHLRVTAELLEPHTYVIRMLASHFQATKYLSGHLLALFEQFCMTAMRAADSASYHPLARLPRFELAALCIDVLKYHVRLGLPHPSEFMAAILAGGLSWFKTPPVWPAGGNTLQMRADHGVLRNVATALSNFTLHARSAETQRQLLLLFLDDEISNLATWMDPLSLTETRGTYAAPVSEAAVTDAFRVDPVLALRLVARAKKHQSVLRGLVTRDPAHCMVYADALAYALNGVMPYQVLFWRRIAPIDAINLFLPPRGDDPFVLQYTTRVLESYDVNLTFFYVPQIVQTLRHDARGYVERFILETASVSGLFAHQIIWNMLANSYKDEESTVPDAIKPTLDRVQQKMTAAFTPEALDFYRREFGFFNEVTEISGKLKPYIKKLKAEKKVKIDEEMAKIAVARDAYLPSNPDGVVVDINRTSGKPLQSHAKAPFMATFKIRKEAVDVETGATLQIEKWQSAIFKVGDDCRQDVLALQLISVFRTIWATAGLDLYVFPYRVTATAPGCGVIDVLPNSVSRDMLGREAVNGLYEYFVTKFGPECTDTFQRARTNLVRSLAAYSIISYLLQFKDRHNGNIMYDDQGYIMHIDFGFCFDIVPGGVKFEAVPFKLTREMVLVMGGNGTQAYRWFEEMCVKGYLACRPHMELIIKCVEPMLESGLPCFKPATMEKLRGRFVPEKSEKDAASHMRALVRKSYESNFTKGYDEFQRITNGIPY</sequence>
<dbReference type="SUPFAM" id="SSF56112">
    <property type="entry name" value="Protein kinase-like (PK-like)"/>
    <property type="match status" value="1"/>
</dbReference>
<dbReference type="PROSITE" id="PS51545">
    <property type="entry name" value="PIK_HELICAL"/>
    <property type="match status" value="1"/>
</dbReference>
<dbReference type="InterPro" id="IPR042236">
    <property type="entry name" value="PI3K_accessory_sf"/>
</dbReference>
<reference evidence="11" key="1">
    <citation type="submission" date="2016-05" db="EMBL/GenBank/DDBJ databases">
        <title>Comparative genomics of biotechnologically important yeasts.</title>
        <authorList>
            <consortium name="DOE Joint Genome Institute"/>
            <person name="Riley R."/>
            <person name="Haridas S."/>
            <person name="Wolfe K.H."/>
            <person name="Lopes M.R."/>
            <person name="Hittinger C.T."/>
            <person name="Goker M."/>
            <person name="Salamov A."/>
            <person name="Wisecaver J."/>
            <person name="Long T.M."/>
            <person name="Aerts A.L."/>
            <person name="Barry K."/>
            <person name="Choi C."/>
            <person name="Clum A."/>
            <person name="Coughlan A.Y."/>
            <person name="Deshpande S."/>
            <person name="Douglass A.P."/>
            <person name="Hanson S.J."/>
            <person name="Klenk H.-P."/>
            <person name="Labutti K."/>
            <person name="Lapidus A."/>
            <person name="Lindquist E."/>
            <person name="Lipzen A."/>
            <person name="Meier-Kolthoff J.P."/>
            <person name="Ohm R.A."/>
            <person name="Otillar R.P."/>
            <person name="Pangilinan J."/>
            <person name="Peng Y."/>
            <person name="Rokas A."/>
            <person name="Rosa C.A."/>
            <person name="Scheuner C."/>
            <person name="Sibirny A.A."/>
            <person name="Slot J.C."/>
            <person name="Stielow J.B."/>
            <person name="Sun H."/>
            <person name="Kurtzman C.P."/>
            <person name="Blackwell M."/>
            <person name="Grigoriev I.V."/>
            <person name="Jeffries T.W."/>
        </authorList>
    </citation>
    <scope>NUCLEOTIDE SEQUENCE [LARGE SCALE GENOMIC DNA]</scope>
    <source>
        <strain evidence="11">NRRL Y-12698</strain>
    </source>
</reference>
<dbReference type="RefSeq" id="XP_018988290.1">
    <property type="nucleotide sequence ID" value="XM_019131333.2"/>
</dbReference>
<dbReference type="EC" id="2.7.1.67" evidence="3"/>
<dbReference type="InterPro" id="IPR015433">
    <property type="entry name" value="PI3/4_kinase"/>
</dbReference>
<dbReference type="SMART" id="SM00146">
    <property type="entry name" value="PI3Kc"/>
    <property type="match status" value="1"/>
</dbReference>
<dbReference type="PANTHER" id="PTHR10048:SF15">
    <property type="entry name" value="PHOSPHATIDYLINOSITOL 4-KINASE ALPHA"/>
    <property type="match status" value="1"/>
</dbReference>
<evidence type="ECO:0000256" key="4">
    <source>
        <dbReference type="ARBA" id="ARBA00022679"/>
    </source>
</evidence>
<dbReference type="InterPro" id="IPR001263">
    <property type="entry name" value="PI3K_accessory_dom"/>
</dbReference>
<dbReference type="SUPFAM" id="SSF48371">
    <property type="entry name" value="ARM repeat"/>
    <property type="match status" value="2"/>
</dbReference>
<evidence type="ECO:0000256" key="7">
    <source>
        <dbReference type="ARBA" id="ARBA00022840"/>
    </source>
</evidence>
<dbReference type="InterPro" id="IPR018936">
    <property type="entry name" value="PI3/4_kinase_CS"/>
</dbReference>
<accession>A0A1E3R0T6</accession>
<feature type="non-terminal residue" evidence="10">
    <location>
        <position position="1"/>
    </location>
</feature>
<dbReference type="GO" id="GO:0060237">
    <property type="term" value="P:regulation of fungal-type cell wall organization"/>
    <property type="evidence" value="ECO:0007669"/>
    <property type="project" value="EnsemblFungi"/>
</dbReference>
<evidence type="ECO:0000259" key="9">
    <source>
        <dbReference type="PROSITE" id="PS51545"/>
    </source>
</evidence>
<dbReference type="InterPro" id="IPR016024">
    <property type="entry name" value="ARM-type_fold"/>
</dbReference>
<dbReference type="PROSITE" id="PS00915">
    <property type="entry name" value="PI3_4_KINASE_1"/>
    <property type="match status" value="1"/>
</dbReference>
<dbReference type="EMBL" id="KV454426">
    <property type="protein sequence ID" value="ODQ82962.1"/>
    <property type="molecule type" value="Genomic_DNA"/>
</dbReference>
<dbReference type="GO" id="GO:0006995">
    <property type="term" value="P:cellular response to nitrogen starvation"/>
    <property type="evidence" value="ECO:0007669"/>
    <property type="project" value="EnsemblFungi"/>
</dbReference>
<dbReference type="Pfam" id="PF00454">
    <property type="entry name" value="PI3_PI4_kinase"/>
    <property type="match status" value="1"/>
</dbReference>
<feature type="domain" description="PI3K/PI4K catalytic" evidence="8">
    <location>
        <begin position="1260"/>
        <end position="1539"/>
    </location>
</feature>
<gene>
    <name evidence="10" type="ORF">BABINDRAFT_24540</name>
</gene>
<evidence type="ECO:0000256" key="6">
    <source>
        <dbReference type="ARBA" id="ARBA00022777"/>
    </source>
</evidence>
<dbReference type="InterPro" id="IPR000403">
    <property type="entry name" value="PI3/4_kinase_cat_dom"/>
</dbReference>
<dbReference type="Gene3D" id="3.30.1010.10">
    <property type="entry name" value="Phosphatidylinositol 3-kinase Catalytic Subunit, Chain A, domain 4"/>
    <property type="match status" value="1"/>
</dbReference>
<dbReference type="GO" id="GO:0005886">
    <property type="term" value="C:plasma membrane"/>
    <property type="evidence" value="ECO:0007669"/>
    <property type="project" value="EnsemblFungi"/>
</dbReference>
<evidence type="ECO:0000256" key="2">
    <source>
        <dbReference type="ARBA" id="ARBA00006209"/>
    </source>
</evidence>
<dbReference type="InterPro" id="IPR011009">
    <property type="entry name" value="Kinase-like_dom_sf"/>
</dbReference>